<accession>A0A934W983</accession>
<proteinExistence type="predicted"/>
<reference evidence="2" key="1">
    <citation type="submission" date="2021-01" db="EMBL/GenBank/DDBJ databases">
        <title>Genome sequence of strain Noviherbaspirillum sp. DKR-6.</title>
        <authorList>
            <person name="Chaudhary D.K."/>
        </authorList>
    </citation>
    <scope>NUCLEOTIDE SEQUENCE</scope>
    <source>
        <strain evidence="2">DKR-6</strain>
    </source>
</reference>
<protein>
    <submittedName>
        <fullName evidence="2">Uncharacterized protein</fullName>
    </submittedName>
</protein>
<feature type="compositionally biased region" description="Low complexity" evidence="1">
    <location>
        <begin position="7"/>
        <end position="18"/>
    </location>
</feature>
<keyword evidence="3" id="KW-1185">Reference proteome</keyword>
<dbReference type="AlphaFoldDB" id="A0A934W983"/>
<evidence type="ECO:0000256" key="1">
    <source>
        <dbReference type="SAM" id="MobiDB-lite"/>
    </source>
</evidence>
<dbReference type="EMBL" id="JAEPBG010000008">
    <property type="protein sequence ID" value="MBK4736719.1"/>
    <property type="molecule type" value="Genomic_DNA"/>
</dbReference>
<sequence length="104" mass="11253">MFKKSKGGSSFKSGKVSSGAGGKKELLEEVGYVFDSITKKSGWSWSTDDASSTENQPTEQEAIADAWRDAGQRAQALMDIPADTWEAMSDREQSELLRDALSSG</sequence>
<comment type="caution">
    <text evidence="2">The sequence shown here is derived from an EMBL/GenBank/DDBJ whole genome shotgun (WGS) entry which is preliminary data.</text>
</comment>
<name>A0A934W983_9BURK</name>
<dbReference type="Proteomes" id="UP000622890">
    <property type="component" value="Unassembled WGS sequence"/>
</dbReference>
<evidence type="ECO:0000313" key="2">
    <source>
        <dbReference type="EMBL" id="MBK4736719.1"/>
    </source>
</evidence>
<organism evidence="2 3">
    <name type="scientific">Noviherbaspirillum pedocola</name>
    <dbReference type="NCBI Taxonomy" id="2801341"/>
    <lineage>
        <taxon>Bacteria</taxon>
        <taxon>Pseudomonadati</taxon>
        <taxon>Pseudomonadota</taxon>
        <taxon>Betaproteobacteria</taxon>
        <taxon>Burkholderiales</taxon>
        <taxon>Oxalobacteraceae</taxon>
        <taxon>Noviherbaspirillum</taxon>
    </lineage>
</organism>
<evidence type="ECO:0000313" key="3">
    <source>
        <dbReference type="Proteomes" id="UP000622890"/>
    </source>
</evidence>
<dbReference type="RefSeq" id="WP_200594413.1">
    <property type="nucleotide sequence ID" value="NZ_JAEPBG010000008.1"/>
</dbReference>
<feature type="region of interest" description="Disordered" evidence="1">
    <location>
        <begin position="1"/>
        <end position="21"/>
    </location>
</feature>
<gene>
    <name evidence="2" type="ORF">JJB74_19000</name>
</gene>